<dbReference type="GO" id="GO:0051301">
    <property type="term" value="P:cell division"/>
    <property type="evidence" value="ECO:0007669"/>
    <property type="project" value="UniProtKB-KW"/>
</dbReference>
<feature type="domain" description="EngB-type G" evidence="11">
    <location>
        <begin position="19"/>
        <end position="205"/>
    </location>
</feature>
<sequence length="249" mass="27743">QQVEFVKGAVSMETLPPDELPEACFAGRSNVGKSSLVNMICNRKKLAFTSKTPGKTQSREPHIRRHGPVHLFASLNSLLLLRFHLVDLPGVGYAEVPKAKKVEWLRFYRDYLSHRKSLRIFFQLVDGRHGPLQDDVELMKLFAESSSKNPNQVAHAIVITKMDKTLSAKVLALFLLLPALPDSAGQAQEGVMDKVRRTLSEAGCDEETPVLLTSSASKLGRGDVWNYLQLALQDGIEVPCILYTKTKFD</sequence>
<dbReference type="InterPro" id="IPR030393">
    <property type="entry name" value="G_ENGB_dom"/>
</dbReference>
<dbReference type="NCBIfam" id="TIGR03598">
    <property type="entry name" value="GTPase_YsxC"/>
    <property type="match status" value="1"/>
</dbReference>
<dbReference type="RefSeq" id="XP_005839959.1">
    <property type="nucleotide sequence ID" value="XM_005839902.1"/>
</dbReference>
<name>L1JXB6_GUITC</name>
<organism evidence="12">
    <name type="scientific">Guillardia theta (strain CCMP2712)</name>
    <name type="common">Cryptophyte</name>
    <dbReference type="NCBI Taxonomy" id="905079"/>
    <lineage>
        <taxon>Eukaryota</taxon>
        <taxon>Cryptophyceae</taxon>
        <taxon>Pyrenomonadales</taxon>
        <taxon>Geminigeraceae</taxon>
        <taxon>Guillardia</taxon>
    </lineage>
</organism>
<evidence type="ECO:0000256" key="5">
    <source>
        <dbReference type="ARBA" id="ARBA00022723"/>
    </source>
</evidence>
<dbReference type="PANTHER" id="PTHR11649">
    <property type="entry name" value="MSS1/TRME-RELATED GTP-BINDING PROTEIN"/>
    <property type="match status" value="1"/>
</dbReference>
<reference evidence="13" key="3">
    <citation type="submission" date="2015-06" db="UniProtKB">
        <authorList>
            <consortium name="EnsemblProtists"/>
        </authorList>
    </citation>
    <scope>IDENTIFICATION</scope>
</reference>
<dbReference type="Pfam" id="PF01926">
    <property type="entry name" value="MMR_HSR1"/>
    <property type="match status" value="1"/>
</dbReference>
<dbReference type="GO" id="GO:0009507">
    <property type="term" value="C:chloroplast"/>
    <property type="evidence" value="ECO:0007669"/>
    <property type="project" value="UniProtKB-SubCell"/>
</dbReference>
<dbReference type="PROSITE" id="PS51706">
    <property type="entry name" value="G_ENGB"/>
    <property type="match status" value="1"/>
</dbReference>
<evidence type="ECO:0000256" key="4">
    <source>
        <dbReference type="ARBA" id="ARBA00022618"/>
    </source>
</evidence>
<protein>
    <recommendedName>
        <fullName evidence="11">EngB-type G domain-containing protein</fullName>
    </recommendedName>
</protein>
<dbReference type="GO" id="GO:0046872">
    <property type="term" value="F:metal ion binding"/>
    <property type="evidence" value="ECO:0007669"/>
    <property type="project" value="UniProtKB-KW"/>
</dbReference>
<keyword evidence="7" id="KW-0460">Magnesium</keyword>
<dbReference type="InterPro" id="IPR019987">
    <property type="entry name" value="GTP-bd_ribosome_bio_YsxC"/>
</dbReference>
<dbReference type="OMA" id="CATDFAV"/>
<dbReference type="EnsemblProtists" id="EKX52979">
    <property type="protein sequence ID" value="EKX52979"/>
    <property type="gene ID" value="GUITHDRAFT_64925"/>
</dbReference>
<evidence type="ECO:0000313" key="13">
    <source>
        <dbReference type="EnsemblProtists" id="EKX52979"/>
    </source>
</evidence>
<evidence type="ECO:0000256" key="9">
    <source>
        <dbReference type="ARBA" id="ARBA00023210"/>
    </source>
</evidence>
<dbReference type="OrthoDB" id="391988at2759"/>
<keyword evidence="9" id="KW-0717">Septation</keyword>
<dbReference type="InterPro" id="IPR006073">
    <property type="entry name" value="GTP-bd"/>
</dbReference>
<dbReference type="SUPFAM" id="SSF52540">
    <property type="entry name" value="P-loop containing nucleoside triphosphate hydrolases"/>
    <property type="match status" value="1"/>
</dbReference>
<dbReference type="eggNOG" id="KOG2486">
    <property type="taxonomic scope" value="Eukaryota"/>
</dbReference>
<comment type="cofactor">
    <cofactor evidence="1">
        <name>Mg(2+)</name>
        <dbReference type="ChEBI" id="CHEBI:18420"/>
    </cofactor>
</comment>
<evidence type="ECO:0000313" key="14">
    <source>
        <dbReference type="Proteomes" id="UP000011087"/>
    </source>
</evidence>
<evidence type="ECO:0000256" key="3">
    <source>
        <dbReference type="ARBA" id="ARBA00009638"/>
    </source>
</evidence>
<feature type="non-terminal residue" evidence="12">
    <location>
        <position position="1"/>
    </location>
</feature>
<reference evidence="12 14" key="1">
    <citation type="journal article" date="2012" name="Nature">
        <title>Algal genomes reveal evolutionary mosaicism and the fate of nucleomorphs.</title>
        <authorList>
            <consortium name="DOE Joint Genome Institute"/>
            <person name="Curtis B.A."/>
            <person name="Tanifuji G."/>
            <person name="Burki F."/>
            <person name="Gruber A."/>
            <person name="Irimia M."/>
            <person name="Maruyama S."/>
            <person name="Arias M.C."/>
            <person name="Ball S.G."/>
            <person name="Gile G.H."/>
            <person name="Hirakawa Y."/>
            <person name="Hopkins J.F."/>
            <person name="Kuo A."/>
            <person name="Rensing S.A."/>
            <person name="Schmutz J."/>
            <person name="Symeonidi A."/>
            <person name="Elias M."/>
            <person name="Eveleigh R.J."/>
            <person name="Herman E.K."/>
            <person name="Klute M.J."/>
            <person name="Nakayama T."/>
            <person name="Obornik M."/>
            <person name="Reyes-Prieto A."/>
            <person name="Armbrust E.V."/>
            <person name="Aves S.J."/>
            <person name="Beiko R.G."/>
            <person name="Coutinho P."/>
            <person name="Dacks J.B."/>
            <person name="Durnford D.G."/>
            <person name="Fast N.M."/>
            <person name="Green B.R."/>
            <person name="Grisdale C.J."/>
            <person name="Hempel F."/>
            <person name="Henrissat B."/>
            <person name="Hoppner M.P."/>
            <person name="Ishida K."/>
            <person name="Kim E."/>
            <person name="Koreny L."/>
            <person name="Kroth P.G."/>
            <person name="Liu Y."/>
            <person name="Malik S.B."/>
            <person name="Maier U.G."/>
            <person name="McRose D."/>
            <person name="Mock T."/>
            <person name="Neilson J.A."/>
            <person name="Onodera N.T."/>
            <person name="Poole A.M."/>
            <person name="Pritham E.J."/>
            <person name="Richards T.A."/>
            <person name="Rocap G."/>
            <person name="Roy S.W."/>
            <person name="Sarai C."/>
            <person name="Schaack S."/>
            <person name="Shirato S."/>
            <person name="Slamovits C.H."/>
            <person name="Spencer D.F."/>
            <person name="Suzuki S."/>
            <person name="Worden A.Z."/>
            <person name="Zauner S."/>
            <person name="Barry K."/>
            <person name="Bell C."/>
            <person name="Bharti A.K."/>
            <person name="Crow J.A."/>
            <person name="Grimwood J."/>
            <person name="Kramer R."/>
            <person name="Lindquist E."/>
            <person name="Lucas S."/>
            <person name="Salamov A."/>
            <person name="McFadden G.I."/>
            <person name="Lane C.E."/>
            <person name="Keeling P.J."/>
            <person name="Gray M.W."/>
            <person name="Grigoriev I.V."/>
            <person name="Archibald J.M."/>
        </authorList>
    </citation>
    <scope>NUCLEOTIDE SEQUENCE</scope>
    <source>
        <strain evidence="12 14">CCMP2712</strain>
    </source>
</reference>
<dbReference type="STRING" id="905079.L1JXB6"/>
<evidence type="ECO:0000313" key="12">
    <source>
        <dbReference type="EMBL" id="EKX52979.1"/>
    </source>
</evidence>
<dbReference type="Gene3D" id="3.40.50.300">
    <property type="entry name" value="P-loop containing nucleotide triphosphate hydrolases"/>
    <property type="match status" value="1"/>
</dbReference>
<dbReference type="AlphaFoldDB" id="L1JXB6"/>
<accession>L1JXB6</accession>
<evidence type="ECO:0000256" key="10">
    <source>
        <dbReference type="ARBA" id="ARBA00023306"/>
    </source>
</evidence>
<evidence type="ECO:0000256" key="8">
    <source>
        <dbReference type="ARBA" id="ARBA00023134"/>
    </source>
</evidence>
<dbReference type="GO" id="GO:0005525">
    <property type="term" value="F:GTP binding"/>
    <property type="evidence" value="ECO:0007669"/>
    <property type="project" value="UniProtKB-KW"/>
</dbReference>
<dbReference type="HOGENOM" id="CLU_033732_3_1_1"/>
<evidence type="ECO:0000259" key="11">
    <source>
        <dbReference type="PROSITE" id="PS51706"/>
    </source>
</evidence>
<dbReference type="GeneID" id="17309807"/>
<dbReference type="KEGG" id="gtt:GUITHDRAFT_64925"/>
<dbReference type="Proteomes" id="UP000011087">
    <property type="component" value="Unassembled WGS sequence"/>
</dbReference>
<comment type="subcellular location">
    <subcellularLocation>
        <location evidence="2">Plastid</location>
        <location evidence="2">Chloroplast</location>
    </subcellularLocation>
</comment>
<proteinExistence type="inferred from homology"/>
<evidence type="ECO:0000256" key="6">
    <source>
        <dbReference type="ARBA" id="ARBA00022741"/>
    </source>
</evidence>
<keyword evidence="14" id="KW-1185">Reference proteome</keyword>
<dbReference type="CDD" id="cd01876">
    <property type="entry name" value="YihA_EngB"/>
    <property type="match status" value="1"/>
</dbReference>
<gene>
    <name evidence="12" type="ORF">GUITHDRAFT_64925</name>
</gene>
<evidence type="ECO:0000256" key="7">
    <source>
        <dbReference type="ARBA" id="ARBA00022842"/>
    </source>
</evidence>
<evidence type="ECO:0000256" key="1">
    <source>
        <dbReference type="ARBA" id="ARBA00001946"/>
    </source>
</evidence>
<dbReference type="PANTHER" id="PTHR11649:SF13">
    <property type="entry name" value="ENGB-TYPE G DOMAIN-CONTAINING PROTEIN"/>
    <property type="match status" value="1"/>
</dbReference>
<keyword evidence="5" id="KW-0479">Metal-binding</keyword>
<keyword evidence="8" id="KW-0342">GTP-binding</keyword>
<dbReference type="EMBL" id="JH992971">
    <property type="protein sequence ID" value="EKX52979.1"/>
    <property type="molecule type" value="Genomic_DNA"/>
</dbReference>
<comment type="similarity">
    <text evidence="3">Belongs to the TRAFAC class TrmE-Era-EngA-EngB-Septin-like GTPase superfamily. EngB GTPase family.</text>
</comment>
<keyword evidence="6" id="KW-0547">Nucleotide-binding</keyword>
<keyword evidence="10" id="KW-0131">Cell cycle</keyword>
<keyword evidence="4" id="KW-0132">Cell division</keyword>
<dbReference type="PaxDb" id="55529-EKX52979"/>
<reference evidence="14" key="2">
    <citation type="submission" date="2012-11" db="EMBL/GenBank/DDBJ databases">
        <authorList>
            <person name="Kuo A."/>
            <person name="Curtis B.A."/>
            <person name="Tanifuji G."/>
            <person name="Burki F."/>
            <person name="Gruber A."/>
            <person name="Irimia M."/>
            <person name="Maruyama S."/>
            <person name="Arias M.C."/>
            <person name="Ball S.G."/>
            <person name="Gile G.H."/>
            <person name="Hirakawa Y."/>
            <person name="Hopkins J.F."/>
            <person name="Rensing S.A."/>
            <person name="Schmutz J."/>
            <person name="Symeonidi A."/>
            <person name="Elias M."/>
            <person name="Eveleigh R.J."/>
            <person name="Herman E.K."/>
            <person name="Klute M.J."/>
            <person name="Nakayama T."/>
            <person name="Obornik M."/>
            <person name="Reyes-Prieto A."/>
            <person name="Armbrust E.V."/>
            <person name="Aves S.J."/>
            <person name="Beiko R.G."/>
            <person name="Coutinho P."/>
            <person name="Dacks J.B."/>
            <person name="Durnford D.G."/>
            <person name="Fast N.M."/>
            <person name="Green B.R."/>
            <person name="Grisdale C."/>
            <person name="Hempe F."/>
            <person name="Henrissat B."/>
            <person name="Hoppner M.P."/>
            <person name="Ishida K.-I."/>
            <person name="Kim E."/>
            <person name="Koreny L."/>
            <person name="Kroth P.G."/>
            <person name="Liu Y."/>
            <person name="Malik S.-B."/>
            <person name="Maier U.G."/>
            <person name="McRose D."/>
            <person name="Mock T."/>
            <person name="Neilson J.A."/>
            <person name="Onodera N.T."/>
            <person name="Poole A.M."/>
            <person name="Pritham E.J."/>
            <person name="Richards T.A."/>
            <person name="Rocap G."/>
            <person name="Roy S.W."/>
            <person name="Sarai C."/>
            <person name="Schaack S."/>
            <person name="Shirato S."/>
            <person name="Slamovits C.H."/>
            <person name="Spencer D.F."/>
            <person name="Suzuki S."/>
            <person name="Worden A.Z."/>
            <person name="Zauner S."/>
            <person name="Barry K."/>
            <person name="Bell C."/>
            <person name="Bharti A.K."/>
            <person name="Crow J.A."/>
            <person name="Grimwood J."/>
            <person name="Kramer R."/>
            <person name="Lindquist E."/>
            <person name="Lucas S."/>
            <person name="Salamov A."/>
            <person name="McFadden G.I."/>
            <person name="Lane C.E."/>
            <person name="Keeling P.J."/>
            <person name="Gray M.W."/>
            <person name="Grigoriev I.V."/>
            <person name="Archibald J.M."/>
        </authorList>
    </citation>
    <scope>NUCLEOTIDE SEQUENCE</scope>
    <source>
        <strain evidence="14">CCMP2712</strain>
    </source>
</reference>
<dbReference type="HAMAP" id="MF_00321">
    <property type="entry name" value="GTPase_EngB"/>
    <property type="match status" value="1"/>
</dbReference>
<evidence type="ECO:0000256" key="2">
    <source>
        <dbReference type="ARBA" id="ARBA00004229"/>
    </source>
</evidence>
<dbReference type="InterPro" id="IPR027417">
    <property type="entry name" value="P-loop_NTPase"/>
</dbReference>